<organism evidence="1">
    <name type="scientific">freshwater metagenome</name>
    <dbReference type="NCBI Taxonomy" id="449393"/>
    <lineage>
        <taxon>unclassified sequences</taxon>
        <taxon>metagenomes</taxon>
        <taxon>ecological metagenomes</taxon>
    </lineage>
</organism>
<reference evidence="1" key="1">
    <citation type="submission" date="2020-05" db="EMBL/GenBank/DDBJ databases">
        <authorList>
            <person name="Chiriac C."/>
            <person name="Salcher M."/>
            <person name="Ghai R."/>
            <person name="Kavagutti S V."/>
        </authorList>
    </citation>
    <scope>NUCLEOTIDE SEQUENCE</scope>
</reference>
<dbReference type="EMBL" id="CAFBNA010000134">
    <property type="protein sequence ID" value="CAB4944403.1"/>
    <property type="molecule type" value="Genomic_DNA"/>
</dbReference>
<accession>A0A6J7JN17</accession>
<evidence type="ECO:0000313" key="1">
    <source>
        <dbReference type="EMBL" id="CAB4944403.1"/>
    </source>
</evidence>
<sequence length="94" mass="10403">MDVCTWFTRFGSDPAAATKHKHNVVAAVAVAANDHSWFVVHVRGEKIGPNDRPLFAHNRHRAIGVLLTLDFGPVDVVDMPEDWFGGAVRFGSRH</sequence>
<name>A0A6J7JN17_9ZZZZ</name>
<gene>
    <name evidence="1" type="ORF">UFOPK3708_01634</name>
</gene>
<protein>
    <submittedName>
        <fullName evidence="1">Unannotated protein</fullName>
    </submittedName>
</protein>
<proteinExistence type="predicted"/>
<dbReference type="AlphaFoldDB" id="A0A6J7JN17"/>